<evidence type="ECO:0000313" key="2">
    <source>
        <dbReference type="EMBL" id="OJJ37298.1"/>
    </source>
</evidence>
<protein>
    <submittedName>
        <fullName evidence="2">Uncharacterized protein</fullName>
    </submittedName>
</protein>
<feature type="compositionally biased region" description="Basic residues" evidence="1">
    <location>
        <begin position="339"/>
        <end position="349"/>
    </location>
</feature>
<keyword evidence="3" id="KW-1185">Reference proteome</keyword>
<evidence type="ECO:0000313" key="3">
    <source>
        <dbReference type="Proteomes" id="UP000184383"/>
    </source>
</evidence>
<dbReference type="AlphaFoldDB" id="A0A1L9RR43"/>
<dbReference type="GeneID" id="63752198"/>
<dbReference type="EMBL" id="KV878211">
    <property type="protein sequence ID" value="OJJ37298.1"/>
    <property type="molecule type" value="Genomic_DNA"/>
</dbReference>
<feature type="region of interest" description="Disordered" evidence="1">
    <location>
        <begin position="142"/>
        <end position="174"/>
    </location>
</feature>
<reference evidence="3" key="1">
    <citation type="journal article" date="2017" name="Genome Biol.">
        <title>Comparative genomics reveals high biological diversity and specific adaptations in the industrially and medically important fungal genus Aspergillus.</title>
        <authorList>
            <person name="de Vries R.P."/>
            <person name="Riley R."/>
            <person name="Wiebenga A."/>
            <person name="Aguilar-Osorio G."/>
            <person name="Amillis S."/>
            <person name="Uchima C.A."/>
            <person name="Anderluh G."/>
            <person name="Asadollahi M."/>
            <person name="Askin M."/>
            <person name="Barry K."/>
            <person name="Battaglia E."/>
            <person name="Bayram O."/>
            <person name="Benocci T."/>
            <person name="Braus-Stromeyer S.A."/>
            <person name="Caldana C."/>
            <person name="Canovas D."/>
            <person name="Cerqueira G.C."/>
            <person name="Chen F."/>
            <person name="Chen W."/>
            <person name="Choi C."/>
            <person name="Clum A."/>
            <person name="Dos Santos R.A."/>
            <person name="Damasio A.R."/>
            <person name="Diallinas G."/>
            <person name="Emri T."/>
            <person name="Fekete E."/>
            <person name="Flipphi M."/>
            <person name="Freyberg S."/>
            <person name="Gallo A."/>
            <person name="Gournas C."/>
            <person name="Habgood R."/>
            <person name="Hainaut M."/>
            <person name="Harispe M.L."/>
            <person name="Henrissat B."/>
            <person name="Hilden K.S."/>
            <person name="Hope R."/>
            <person name="Hossain A."/>
            <person name="Karabika E."/>
            <person name="Karaffa L."/>
            <person name="Karanyi Z."/>
            <person name="Krasevec N."/>
            <person name="Kuo A."/>
            <person name="Kusch H."/>
            <person name="LaButti K."/>
            <person name="Lagendijk E.L."/>
            <person name="Lapidus A."/>
            <person name="Levasseur A."/>
            <person name="Lindquist E."/>
            <person name="Lipzen A."/>
            <person name="Logrieco A.F."/>
            <person name="MacCabe A."/>
            <person name="Maekelae M.R."/>
            <person name="Malavazi I."/>
            <person name="Melin P."/>
            <person name="Meyer V."/>
            <person name="Mielnichuk N."/>
            <person name="Miskei M."/>
            <person name="Molnar A.P."/>
            <person name="Mule G."/>
            <person name="Ngan C.Y."/>
            <person name="Orejas M."/>
            <person name="Orosz E."/>
            <person name="Ouedraogo J.P."/>
            <person name="Overkamp K.M."/>
            <person name="Park H.-S."/>
            <person name="Perrone G."/>
            <person name="Piumi F."/>
            <person name="Punt P.J."/>
            <person name="Ram A.F."/>
            <person name="Ramon A."/>
            <person name="Rauscher S."/>
            <person name="Record E."/>
            <person name="Riano-Pachon D.M."/>
            <person name="Robert V."/>
            <person name="Roehrig J."/>
            <person name="Ruller R."/>
            <person name="Salamov A."/>
            <person name="Salih N.S."/>
            <person name="Samson R.A."/>
            <person name="Sandor E."/>
            <person name="Sanguinetti M."/>
            <person name="Schuetze T."/>
            <person name="Sepcic K."/>
            <person name="Shelest E."/>
            <person name="Sherlock G."/>
            <person name="Sophianopoulou V."/>
            <person name="Squina F.M."/>
            <person name="Sun H."/>
            <person name="Susca A."/>
            <person name="Todd R.B."/>
            <person name="Tsang A."/>
            <person name="Unkles S.E."/>
            <person name="van de Wiele N."/>
            <person name="van Rossen-Uffink D."/>
            <person name="Oliveira J.V."/>
            <person name="Vesth T.C."/>
            <person name="Visser J."/>
            <person name="Yu J.-H."/>
            <person name="Zhou M."/>
            <person name="Andersen M.R."/>
            <person name="Archer D.B."/>
            <person name="Baker S.E."/>
            <person name="Benoit I."/>
            <person name="Brakhage A.A."/>
            <person name="Braus G.H."/>
            <person name="Fischer R."/>
            <person name="Frisvad J.C."/>
            <person name="Goldman G.H."/>
            <person name="Houbraken J."/>
            <person name="Oakley B."/>
            <person name="Pocsi I."/>
            <person name="Scazzocchio C."/>
            <person name="Seiboth B."/>
            <person name="vanKuyk P.A."/>
            <person name="Wortman J."/>
            <person name="Dyer P.S."/>
            <person name="Grigoriev I.V."/>
        </authorList>
    </citation>
    <scope>NUCLEOTIDE SEQUENCE [LARGE SCALE GENOMIC DNA]</scope>
    <source>
        <strain evidence="3">DTO 134E9</strain>
    </source>
</reference>
<dbReference type="RefSeq" id="XP_040690974.1">
    <property type="nucleotide sequence ID" value="XM_040836350.1"/>
</dbReference>
<feature type="compositionally biased region" description="Basic and acidic residues" evidence="1">
    <location>
        <begin position="147"/>
        <end position="157"/>
    </location>
</feature>
<feature type="region of interest" description="Disordered" evidence="1">
    <location>
        <begin position="327"/>
        <end position="356"/>
    </location>
</feature>
<sequence length="556" mass="62452">MSSTCSPENLLGIWTTSSSSPTARLHLIRIPLDHQQKPLSQGMFLPKTMEKDSVPSPAQLALAMAVVKQKPTGVDIKEHIMQIREFIKETKDSHRSSSQDKFFDSVSFWQQAFEKSEAEQIKLLDRIYELEQRNEALLSKLQTGSTTHEEKTQETNKRKANTNKNTAARKRAKTQAFNQKAPLTDDQMGGDNAILNQIEYLEESTGPFMRHFYVLQSVLQKRPNRSIIVKATANLSKTAANELLNASHDKKAAGRSKTAILIQSRKPKITAVLRSVEHAFQLLYQGLEKLIGPKQSMLEIGQVIYHLVSLFDAAMKALQQNCKTKAEQSTSTKANAKSTKNKQTTKPKKSVTALAPPKADDELATQITRLLGTMALSLDLTCPEHQEILEGFLFTLLTRVGVLLSLFVFQDLQLRPDLQIDPAHLPLPKGLMEAGLDDKSLCAAHLEAKHLIWLLERVLASLDSTPSCSLPPETTSFVFKIKQQLQSTLLQAVFGADSVHFHESLQYPMKPDALELDQIQTSTQTPEQTTPDWFIQEVWRLLGWDMLMSDDLYKKK</sequence>
<dbReference type="VEuPathDB" id="FungiDB:ASPWEDRAFT_447955"/>
<gene>
    <name evidence="2" type="ORF">ASPWEDRAFT_447955</name>
</gene>
<name>A0A1L9RR43_ASPWE</name>
<feature type="compositionally biased region" description="Polar residues" evidence="1">
    <location>
        <begin position="327"/>
        <end position="338"/>
    </location>
</feature>
<proteinExistence type="predicted"/>
<evidence type="ECO:0000256" key="1">
    <source>
        <dbReference type="SAM" id="MobiDB-lite"/>
    </source>
</evidence>
<dbReference type="STRING" id="1073089.A0A1L9RR43"/>
<accession>A0A1L9RR43</accession>
<dbReference type="Proteomes" id="UP000184383">
    <property type="component" value="Unassembled WGS sequence"/>
</dbReference>
<organism evidence="2 3">
    <name type="scientific">Aspergillus wentii DTO 134E9</name>
    <dbReference type="NCBI Taxonomy" id="1073089"/>
    <lineage>
        <taxon>Eukaryota</taxon>
        <taxon>Fungi</taxon>
        <taxon>Dikarya</taxon>
        <taxon>Ascomycota</taxon>
        <taxon>Pezizomycotina</taxon>
        <taxon>Eurotiomycetes</taxon>
        <taxon>Eurotiomycetidae</taxon>
        <taxon>Eurotiales</taxon>
        <taxon>Aspergillaceae</taxon>
        <taxon>Aspergillus</taxon>
        <taxon>Aspergillus subgen. Cremei</taxon>
    </lineage>
</organism>
<dbReference type="OrthoDB" id="202825at2759"/>